<reference evidence="1 2" key="1">
    <citation type="submission" date="2022-11" db="EMBL/GenBank/DDBJ databases">
        <title>Viruses from the air-sea interface of a natural surface slick.</title>
        <authorList>
            <person name="Rahlff J."/>
            <person name="Holmfeldt K."/>
        </authorList>
    </citation>
    <scope>NUCLEOTIDE SEQUENCE [LARGE SCALE GENOMIC DNA]</scope>
    <source>
        <strain evidence="1 2">SMS4</strain>
    </source>
</reference>
<dbReference type="Gene3D" id="1.25.10.10">
    <property type="entry name" value="Leucine-rich Repeat Variant"/>
    <property type="match status" value="1"/>
</dbReference>
<comment type="caution">
    <text evidence="1">The sequence shown here is derived from an EMBL/GenBank/DDBJ whole genome shotgun (WGS) entry which is preliminary data.</text>
</comment>
<proteinExistence type="predicted"/>
<dbReference type="Proteomes" id="UP001231109">
    <property type="component" value="Unassembled WGS sequence"/>
</dbReference>
<dbReference type="EMBL" id="JAPJDZ010000012">
    <property type="protein sequence ID" value="MDP5135710.1"/>
    <property type="molecule type" value="Genomic_DNA"/>
</dbReference>
<protein>
    <recommendedName>
        <fullName evidence="3">HEAT repeat domain-containing protein</fullName>
    </recommendedName>
</protein>
<name>A0ABT9HX51_9GAMM</name>
<dbReference type="InterPro" id="IPR011989">
    <property type="entry name" value="ARM-like"/>
</dbReference>
<gene>
    <name evidence="1" type="ORF">ORJ04_07090</name>
</gene>
<dbReference type="SUPFAM" id="SSF48371">
    <property type="entry name" value="ARM repeat"/>
    <property type="match status" value="1"/>
</dbReference>
<dbReference type="RefSeq" id="WP_305974812.1">
    <property type="nucleotide sequence ID" value="NZ_JAPJDZ010000012.1"/>
</dbReference>
<organism evidence="1 2">
    <name type="scientific">Rheinheimera baltica</name>
    <dbReference type="NCBI Taxonomy" id="67576"/>
    <lineage>
        <taxon>Bacteria</taxon>
        <taxon>Pseudomonadati</taxon>
        <taxon>Pseudomonadota</taxon>
        <taxon>Gammaproteobacteria</taxon>
        <taxon>Chromatiales</taxon>
        <taxon>Chromatiaceae</taxon>
        <taxon>Rheinheimera</taxon>
    </lineage>
</organism>
<evidence type="ECO:0008006" key="3">
    <source>
        <dbReference type="Google" id="ProtNLM"/>
    </source>
</evidence>
<keyword evidence="2" id="KW-1185">Reference proteome</keyword>
<sequence>MTADLSEALLDLYVVSIEAHARDGDLSEAITLSLKDTESENAVIVRASIMALARLTNFWKNDVKLTGKIQPLLKHMADHRDESIRRQALIALGEAANFQPELLSELVRRAEAKNNHAIKTLEHFVLRNIEALKVRSDLAEILAPLSYIESNETAELDYILSDLVKDESCCNIVLEWFTQWAIHNCETLNSEDV</sequence>
<evidence type="ECO:0000313" key="2">
    <source>
        <dbReference type="Proteomes" id="UP001231109"/>
    </source>
</evidence>
<dbReference type="InterPro" id="IPR016024">
    <property type="entry name" value="ARM-type_fold"/>
</dbReference>
<accession>A0ABT9HX51</accession>
<evidence type="ECO:0000313" key="1">
    <source>
        <dbReference type="EMBL" id="MDP5135710.1"/>
    </source>
</evidence>